<evidence type="ECO:0008006" key="6">
    <source>
        <dbReference type="Google" id="ProtNLM"/>
    </source>
</evidence>
<dbReference type="InterPro" id="IPR001087">
    <property type="entry name" value="GDSL"/>
</dbReference>
<organism evidence="4 5">
    <name type="scientific">Panicum virgatum</name>
    <name type="common">Blackwell switchgrass</name>
    <dbReference type="NCBI Taxonomy" id="38727"/>
    <lineage>
        <taxon>Eukaryota</taxon>
        <taxon>Viridiplantae</taxon>
        <taxon>Streptophyta</taxon>
        <taxon>Embryophyta</taxon>
        <taxon>Tracheophyta</taxon>
        <taxon>Spermatophyta</taxon>
        <taxon>Magnoliopsida</taxon>
        <taxon>Liliopsida</taxon>
        <taxon>Poales</taxon>
        <taxon>Poaceae</taxon>
        <taxon>PACMAD clade</taxon>
        <taxon>Panicoideae</taxon>
        <taxon>Panicodae</taxon>
        <taxon>Paniceae</taxon>
        <taxon>Panicinae</taxon>
        <taxon>Panicum</taxon>
        <taxon>Panicum sect. Hiantes</taxon>
    </lineage>
</organism>
<dbReference type="InterPro" id="IPR036514">
    <property type="entry name" value="SGNH_hydro_sf"/>
</dbReference>
<feature type="signal peptide" evidence="3">
    <location>
        <begin position="1"/>
        <end position="28"/>
    </location>
</feature>
<dbReference type="OrthoDB" id="1600564at2759"/>
<dbReference type="InterPro" id="IPR035669">
    <property type="entry name" value="SGNH_plant_lipase-like"/>
</dbReference>
<keyword evidence="5" id="KW-1185">Reference proteome</keyword>
<dbReference type="EMBL" id="CM029050">
    <property type="protein sequence ID" value="KAG2564846.1"/>
    <property type="molecule type" value="Genomic_DNA"/>
</dbReference>
<dbReference type="CDD" id="cd01837">
    <property type="entry name" value="SGNH_plant_lipase_like"/>
    <property type="match status" value="1"/>
</dbReference>
<dbReference type="InterPro" id="IPR050592">
    <property type="entry name" value="GDSL_lipolytic_enzyme"/>
</dbReference>
<dbReference type="GO" id="GO:0016788">
    <property type="term" value="F:hydrolase activity, acting on ester bonds"/>
    <property type="evidence" value="ECO:0007669"/>
    <property type="project" value="InterPro"/>
</dbReference>
<evidence type="ECO:0000313" key="4">
    <source>
        <dbReference type="EMBL" id="KAG2564846.1"/>
    </source>
</evidence>
<evidence type="ECO:0000256" key="1">
    <source>
        <dbReference type="ARBA" id="ARBA00008668"/>
    </source>
</evidence>
<dbReference type="Gene3D" id="3.40.50.1110">
    <property type="entry name" value="SGNH hydrolase"/>
    <property type="match status" value="1"/>
</dbReference>
<dbReference type="SUPFAM" id="SSF52266">
    <property type="entry name" value="SGNH hydrolase"/>
    <property type="match status" value="1"/>
</dbReference>
<protein>
    <recommendedName>
        <fullName evidence="6">GDSL esterase/lipase</fullName>
    </recommendedName>
</protein>
<dbReference type="Pfam" id="PF00657">
    <property type="entry name" value="Lipase_GDSL"/>
    <property type="match status" value="1"/>
</dbReference>
<dbReference type="AlphaFoldDB" id="A0A8T0Q136"/>
<name>A0A8T0Q136_PANVG</name>
<dbReference type="PANTHER" id="PTHR45642">
    <property type="entry name" value="GDSL ESTERASE/LIPASE EXL3"/>
    <property type="match status" value="1"/>
</dbReference>
<evidence type="ECO:0000256" key="2">
    <source>
        <dbReference type="SAM" id="Coils"/>
    </source>
</evidence>
<dbReference type="Proteomes" id="UP000823388">
    <property type="component" value="Chromosome 7N"/>
</dbReference>
<keyword evidence="2" id="KW-0175">Coiled coil</keyword>
<accession>A0A8T0Q136</accession>
<feature type="coiled-coil region" evidence="2">
    <location>
        <begin position="242"/>
        <end position="273"/>
    </location>
</feature>
<gene>
    <name evidence="4" type="ORF">PVAP13_7NG044567</name>
</gene>
<proteinExistence type="inferred from homology"/>
<dbReference type="PANTHER" id="PTHR45642:SF154">
    <property type="entry name" value="OS09G0132200 PROTEIN"/>
    <property type="match status" value="1"/>
</dbReference>
<feature type="chain" id="PRO_5035770355" description="GDSL esterase/lipase" evidence="3">
    <location>
        <begin position="29"/>
        <end position="355"/>
    </location>
</feature>
<dbReference type="FunFam" id="3.40.50.1110:FF:000003">
    <property type="entry name" value="GDSL esterase/lipase APG"/>
    <property type="match status" value="1"/>
</dbReference>
<evidence type="ECO:0000256" key="3">
    <source>
        <dbReference type="SAM" id="SignalP"/>
    </source>
</evidence>
<reference evidence="4" key="1">
    <citation type="submission" date="2020-05" db="EMBL/GenBank/DDBJ databases">
        <title>WGS assembly of Panicum virgatum.</title>
        <authorList>
            <person name="Lovell J.T."/>
            <person name="Jenkins J."/>
            <person name="Shu S."/>
            <person name="Juenger T.E."/>
            <person name="Schmutz J."/>
        </authorList>
    </citation>
    <scope>NUCLEOTIDE SEQUENCE</scope>
    <source>
        <strain evidence="4">AP13</strain>
    </source>
</reference>
<evidence type="ECO:0000313" key="5">
    <source>
        <dbReference type="Proteomes" id="UP000823388"/>
    </source>
</evidence>
<comment type="caution">
    <text evidence="4">The sequence shown here is derived from an EMBL/GenBank/DDBJ whole genome shotgun (WGS) entry which is preliminary data.</text>
</comment>
<sequence>MTMSLKSLFYCLPLLVVHFSLSASTAAAGKVSAIIVFGDSTVDAGNNNFIPTVAKANFPPYGRDFDGGVATGRFSNGRLVTDFLSEAFGLPPSVPAYLDPSCTIEQLSTGVSFASAGTGLDDLTAKIPSVIPLSQQLEYFVEYKERLKLAKGESVANKIIAEALYIFSIGTNDFIVNYLALPLRPAQYTPPEYVAYLIALADAAVRDVYDLGARKMEFTGLAPFGCLPSARTLNHDEPGECNEEYNKLARRFNAELQEALRKLNGELAGAQVVYAETYSLASAIIASPSDYGFENAVQGCCGTGLIETSVLCGVDEPLTCQDADKYMFFDSVHPSERTYRIVADNLLNNALQVFL</sequence>
<comment type="similarity">
    <text evidence="1">Belongs to the 'GDSL' lipolytic enzyme family.</text>
</comment>
<keyword evidence="3" id="KW-0732">Signal</keyword>